<evidence type="ECO:0000313" key="1">
    <source>
        <dbReference type="EMBL" id="PRP75081.1"/>
    </source>
</evidence>
<evidence type="ECO:0000313" key="2">
    <source>
        <dbReference type="Proteomes" id="UP000241769"/>
    </source>
</evidence>
<proteinExistence type="predicted"/>
<keyword evidence="2" id="KW-1185">Reference proteome</keyword>
<accession>A0A2P6MTN9</accession>
<dbReference type="GO" id="GO:0045271">
    <property type="term" value="C:respiratory chain complex I"/>
    <property type="evidence" value="ECO:0007669"/>
    <property type="project" value="InterPro"/>
</dbReference>
<dbReference type="GO" id="GO:0005743">
    <property type="term" value="C:mitochondrial inner membrane"/>
    <property type="evidence" value="ECO:0007669"/>
    <property type="project" value="InterPro"/>
</dbReference>
<dbReference type="InParanoid" id="A0A2P6MTN9"/>
<reference evidence="1 2" key="1">
    <citation type="journal article" date="2018" name="Genome Biol. Evol.">
        <title>Multiple Roots of Fruiting Body Formation in Amoebozoa.</title>
        <authorList>
            <person name="Hillmann F."/>
            <person name="Forbes G."/>
            <person name="Novohradska S."/>
            <person name="Ferling I."/>
            <person name="Riege K."/>
            <person name="Groth M."/>
            <person name="Westermann M."/>
            <person name="Marz M."/>
            <person name="Spaller T."/>
            <person name="Winckler T."/>
            <person name="Schaap P."/>
            <person name="Glockner G."/>
        </authorList>
    </citation>
    <scope>NUCLEOTIDE SEQUENCE [LARGE SCALE GENOMIC DNA]</scope>
    <source>
        <strain evidence="1 2">Jena</strain>
    </source>
</reference>
<dbReference type="EMBL" id="MDYQ01000419">
    <property type="protein sequence ID" value="PRP75081.1"/>
    <property type="molecule type" value="Genomic_DNA"/>
</dbReference>
<comment type="caution">
    <text evidence="1">The sequence shown here is derived from an EMBL/GenBank/DDBJ whole genome shotgun (WGS) entry which is preliminary data.</text>
</comment>
<dbReference type="InterPro" id="IPR044980">
    <property type="entry name" value="NDUFB2_plant/fungi"/>
</dbReference>
<dbReference type="AlphaFoldDB" id="A0A2P6MTN9"/>
<dbReference type="PANTHER" id="PTHR36987">
    <property type="entry name" value="NADH DEHYDROGENASE [UBIQUINONE] 1 BETA SUBCOMPLEX SUBUNIT 2-LIKE"/>
    <property type="match status" value="1"/>
</dbReference>
<sequence length="138" mass="15950">MGGHGPTGVIDYKAPYGIRLPPVNRVHNRLATVLGCGMWLWVFWRAKQDGAAAFFGQHPWSHNYLILQLLEHIIALNLISPRDSDALIRLIMISRFCSTLHRDFLIPTRHPIADVIMNCKNLRYSDRYTLSSYSQWHH</sequence>
<name>A0A2P6MTN9_9EUKA</name>
<dbReference type="Proteomes" id="UP000241769">
    <property type="component" value="Unassembled WGS sequence"/>
</dbReference>
<dbReference type="OrthoDB" id="531564at2759"/>
<gene>
    <name evidence="1" type="ORF">PROFUN_03917</name>
</gene>
<organism evidence="1 2">
    <name type="scientific">Planoprotostelium fungivorum</name>
    <dbReference type="NCBI Taxonomy" id="1890364"/>
    <lineage>
        <taxon>Eukaryota</taxon>
        <taxon>Amoebozoa</taxon>
        <taxon>Evosea</taxon>
        <taxon>Variosea</taxon>
        <taxon>Cavosteliida</taxon>
        <taxon>Cavosteliaceae</taxon>
        <taxon>Planoprotostelium</taxon>
    </lineage>
</organism>
<dbReference type="PANTHER" id="PTHR36987:SF1">
    <property type="entry name" value="NADH DEHYDROGENASE [UBIQUINONE] 1 BETA SUBCOMPLEX SUBUNIT 2"/>
    <property type="match status" value="1"/>
</dbReference>
<protein>
    <submittedName>
        <fullName evidence="1">Uncharacterized protein</fullName>
    </submittedName>
</protein>